<dbReference type="EMBL" id="JAEQND010000012">
    <property type="protein sequence ID" value="MBL0427482.1"/>
    <property type="molecule type" value="Genomic_DNA"/>
</dbReference>
<evidence type="ECO:0000313" key="2">
    <source>
        <dbReference type="EMBL" id="MBL0427482.1"/>
    </source>
</evidence>
<dbReference type="RefSeq" id="WP_201692115.1">
    <property type="nucleotide sequence ID" value="NZ_JAEQND010000012.1"/>
</dbReference>
<evidence type="ECO:0000313" key="3">
    <source>
        <dbReference type="Proteomes" id="UP000622707"/>
    </source>
</evidence>
<dbReference type="Gene3D" id="3.10.450.50">
    <property type="match status" value="1"/>
</dbReference>
<dbReference type="InterPro" id="IPR037401">
    <property type="entry name" value="SnoaL-like"/>
</dbReference>
<name>A0ABS1JTD5_9BURK</name>
<protein>
    <submittedName>
        <fullName evidence="2">Nuclear transport factor 2 family protein</fullName>
    </submittedName>
</protein>
<keyword evidence="3" id="KW-1185">Reference proteome</keyword>
<dbReference type="SUPFAM" id="SSF54427">
    <property type="entry name" value="NTF2-like"/>
    <property type="match status" value="1"/>
</dbReference>
<dbReference type="InterPro" id="IPR032710">
    <property type="entry name" value="NTF2-like_dom_sf"/>
</dbReference>
<dbReference type="Pfam" id="PF12680">
    <property type="entry name" value="SnoaL_2"/>
    <property type="match status" value="1"/>
</dbReference>
<dbReference type="Proteomes" id="UP000622707">
    <property type="component" value="Unassembled WGS sequence"/>
</dbReference>
<comment type="caution">
    <text evidence="2">The sequence shown here is derived from an EMBL/GenBank/DDBJ whole genome shotgun (WGS) entry which is preliminary data.</text>
</comment>
<proteinExistence type="predicted"/>
<feature type="domain" description="SnoaL-like" evidence="1">
    <location>
        <begin position="11"/>
        <end position="96"/>
    </location>
</feature>
<sequence length="121" mass="13697">MLTMEKTADYVKRWVAAFESKDLDRVLAFYTDDVIFHSPLVARLSHDPSGTVRGKGGLRAYVAKGFEVFDHIEFTVLDVLRGVDSIAIHYKGITGTHVVEVLFFDRDGMVRESYVHYASPQ</sequence>
<evidence type="ECO:0000259" key="1">
    <source>
        <dbReference type="Pfam" id="PF12680"/>
    </source>
</evidence>
<accession>A0ABS1JTD5</accession>
<reference evidence="2 3" key="1">
    <citation type="journal article" date="2017" name="Int. J. Syst. Evol. Microbiol.">
        <title>Ramlibacter alkalitolerans sp. nov., alkali-tolerant bacterium isolated from soil of ginseng.</title>
        <authorList>
            <person name="Lee D.H."/>
            <person name="Cha C.J."/>
        </authorList>
    </citation>
    <scope>NUCLEOTIDE SEQUENCE [LARGE SCALE GENOMIC DNA]</scope>
    <source>
        <strain evidence="2 3">KACC 19305</strain>
    </source>
</reference>
<organism evidence="2 3">
    <name type="scientific">Ramlibacter alkalitolerans</name>
    <dbReference type="NCBI Taxonomy" id="2039631"/>
    <lineage>
        <taxon>Bacteria</taxon>
        <taxon>Pseudomonadati</taxon>
        <taxon>Pseudomonadota</taxon>
        <taxon>Betaproteobacteria</taxon>
        <taxon>Burkholderiales</taxon>
        <taxon>Comamonadaceae</taxon>
        <taxon>Ramlibacter</taxon>
    </lineage>
</organism>
<gene>
    <name evidence="2" type="ORF">JI746_20380</name>
</gene>